<keyword evidence="4" id="KW-1185">Reference proteome</keyword>
<evidence type="ECO:0000313" key="3">
    <source>
        <dbReference type="EMBL" id="VVC96521.1"/>
    </source>
</evidence>
<protein>
    <recommendedName>
        <fullName evidence="2">CTLH domain-containing protein</fullName>
    </recommendedName>
</protein>
<name>A0A5E4QHK7_9NEOP</name>
<dbReference type="Pfam" id="PF10607">
    <property type="entry name" value="CTLH"/>
    <property type="match status" value="1"/>
</dbReference>
<evidence type="ECO:0000259" key="2">
    <source>
        <dbReference type="PROSITE" id="PS50897"/>
    </source>
</evidence>
<feature type="compositionally biased region" description="Low complexity" evidence="1">
    <location>
        <begin position="23"/>
        <end position="43"/>
    </location>
</feature>
<evidence type="ECO:0000313" key="4">
    <source>
        <dbReference type="Proteomes" id="UP000324832"/>
    </source>
</evidence>
<dbReference type="SMART" id="SM00668">
    <property type="entry name" value="CTLH"/>
    <property type="match status" value="1"/>
</dbReference>
<dbReference type="AlphaFoldDB" id="A0A5E4QHK7"/>
<feature type="domain" description="CTLH" evidence="2">
    <location>
        <begin position="128"/>
        <end position="185"/>
    </location>
</feature>
<dbReference type="EMBL" id="FZQP02002769">
    <property type="protein sequence ID" value="VVC96521.1"/>
    <property type="molecule type" value="Genomic_DNA"/>
</dbReference>
<dbReference type="PROSITE" id="PS50897">
    <property type="entry name" value="CTLH"/>
    <property type="match status" value="1"/>
</dbReference>
<gene>
    <name evidence="3" type="ORF">LSINAPIS_LOCUS8005</name>
</gene>
<sequence>MATTGTRSARRAPASPTDPPSPRVTSSAAVSTSSTTPASTPRTDIISVSRSEDCRPISTRQWACRLPARLSTRTSAISPSYSTLRICCESCAPGPGSPSTSSRCRRDRGNGSRCYTGWYRRTWCTTATAALRRRISSLVMCGRIGEAIESTRRAWPALLERDPELLFLLKCRQFVEMVNGADSEVTQVRWPLVRTDFWRSNTLSHKILYLI</sequence>
<organism evidence="3 4">
    <name type="scientific">Leptidea sinapis</name>
    <dbReference type="NCBI Taxonomy" id="189913"/>
    <lineage>
        <taxon>Eukaryota</taxon>
        <taxon>Metazoa</taxon>
        <taxon>Ecdysozoa</taxon>
        <taxon>Arthropoda</taxon>
        <taxon>Hexapoda</taxon>
        <taxon>Insecta</taxon>
        <taxon>Pterygota</taxon>
        <taxon>Neoptera</taxon>
        <taxon>Endopterygota</taxon>
        <taxon>Lepidoptera</taxon>
        <taxon>Glossata</taxon>
        <taxon>Ditrysia</taxon>
        <taxon>Papilionoidea</taxon>
        <taxon>Pieridae</taxon>
        <taxon>Dismorphiinae</taxon>
        <taxon>Leptidea</taxon>
    </lineage>
</organism>
<dbReference type="InterPro" id="IPR006595">
    <property type="entry name" value="CTLH_C"/>
</dbReference>
<dbReference type="Proteomes" id="UP000324832">
    <property type="component" value="Unassembled WGS sequence"/>
</dbReference>
<evidence type="ECO:0000256" key="1">
    <source>
        <dbReference type="SAM" id="MobiDB-lite"/>
    </source>
</evidence>
<feature type="region of interest" description="Disordered" evidence="1">
    <location>
        <begin position="1"/>
        <end position="52"/>
    </location>
</feature>
<proteinExistence type="predicted"/>
<dbReference type="InterPro" id="IPR024964">
    <property type="entry name" value="CTLH/CRA"/>
</dbReference>
<accession>A0A5E4QHK7</accession>
<reference evidence="3 4" key="1">
    <citation type="submission" date="2017-07" db="EMBL/GenBank/DDBJ databases">
        <authorList>
            <person name="Talla V."/>
            <person name="Backstrom N."/>
        </authorList>
    </citation>
    <scope>NUCLEOTIDE SEQUENCE [LARGE SCALE GENOMIC DNA]</scope>
</reference>